<dbReference type="CDD" id="cd00383">
    <property type="entry name" value="trans_reg_C"/>
    <property type="match status" value="1"/>
</dbReference>
<keyword evidence="5" id="KW-0804">Transcription</keyword>
<evidence type="ECO:0000256" key="4">
    <source>
        <dbReference type="ARBA" id="ARBA00023125"/>
    </source>
</evidence>
<dbReference type="AlphaFoldDB" id="A0A8J2YYW7"/>
<keyword evidence="11" id="KW-1185">Reference proteome</keyword>
<feature type="domain" description="Response regulatory" evidence="8">
    <location>
        <begin position="2"/>
        <end position="116"/>
    </location>
</feature>
<reference evidence="10" key="2">
    <citation type="submission" date="2020-09" db="EMBL/GenBank/DDBJ databases">
        <authorList>
            <person name="Sun Q."/>
            <person name="Zhou Y."/>
        </authorList>
    </citation>
    <scope>NUCLEOTIDE SEQUENCE</scope>
    <source>
        <strain evidence="10">CGMCC 1.15725</strain>
    </source>
</reference>
<evidence type="ECO:0000256" key="7">
    <source>
        <dbReference type="PROSITE-ProRule" id="PRU01091"/>
    </source>
</evidence>
<organism evidence="10 11">
    <name type="scientific">Aliidongia dinghuensis</name>
    <dbReference type="NCBI Taxonomy" id="1867774"/>
    <lineage>
        <taxon>Bacteria</taxon>
        <taxon>Pseudomonadati</taxon>
        <taxon>Pseudomonadota</taxon>
        <taxon>Alphaproteobacteria</taxon>
        <taxon>Rhodospirillales</taxon>
        <taxon>Dongiaceae</taxon>
        <taxon>Aliidongia</taxon>
    </lineage>
</organism>
<dbReference type="InterPro" id="IPR036388">
    <property type="entry name" value="WH-like_DNA-bd_sf"/>
</dbReference>
<accession>A0A8J2YYW7</accession>
<dbReference type="GO" id="GO:0032993">
    <property type="term" value="C:protein-DNA complex"/>
    <property type="evidence" value="ECO:0007669"/>
    <property type="project" value="TreeGrafter"/>
</dbReference>
<evidence type="ECO:0000313" key="10">
    <source>
        <dbReference type="EMBL" id="GGF43337.1"/>
    </source>
</evidence>
<evidence type="ECO:0000256" key="1">
    <source>
        <dbReference type="ARBA" id="ARBA00022553"/>
    </source>
</evidence>
<dbReference type="GO" id="GO:0006355">
    <property type="term" value="P:regulation of DNA-templated transcription"/>
    <property type="evidence" value="ECO:0007669"/>
    <property type="project" value="InterPro"/>
</dbReference>
<proteinExistence type="predicted"/>
<dbReference type="Gene3D" id="1.10.10.10">
    <property type="entry name" value="Winged helix-like DNA-binding domain superfamily/Winged helix DNA-binding domain"/>
    <property type="match status" value="1"/>
</dbReference>
<evidence type="ECO:0000256" key="5">
    <source>
        <dbReference type="ARBA" id="ARBA00023163"/>
    </source>
</evidence>
<comment type="caution">
    <text evidence="10">The sequence shown here is derived from an EMBL/GenBank/DDBJ whole genome shotgun (WGS) entry which is preliminary data.</text>
</comment>
<evidence type="ECO:0000259" key="8">
    <source>
        <dbReference type="PROSITE" id="PS50110"/>
    </source>
</evidence>
<feature type="modified residue" description="4-aspartylphosphate" evidence="6">
    <location>
        <position position="51"/>
    </location>
</feature>
<dbReference type="GO" id="GO:0000976">
    <property type="term" value="F:transcription cis-regulatory region binding"/>
    <property type="evidence" value="ECO:0007669"/>
    <property type="project" value="TreeGrafter"/>
</dbReference>
<dbReference type="Pfam" id="PF00486">
    <property type="entry name" value="Trans_reg_C"/>
    <property type="match status" value="1"/>
</dbReference>
<dbReference type="PROSITE" id="PS50110">
    <property type="entry name" value="RESPONSE_REGULATORY"/>
    <property type="match status" value="1"/>
</dbReference>
<dbReference type="Gene3D" id="3.40.50.2300">
    <property type="match status" value="1"/>
</dbReference>
<evidence type="ECO:0000256" key="3">
    <source>
        <dbReference type="ARBA" id="ARBA00023015"/>
    </source>
</evidence>
<dbReference type="SMART" id="SM00862">
    <property type="entry name" value="Trans_reg_C"/>
    <property type="match status" value="1"/>
</dbReference>
<keyword evidence="1 6" id="KW-0597">Phosphoprotein</keyword>
<reference evidence="10" key="1">
    <citation type="journal article" date="2014" name="Int. J. Syst. Evol. Microbiol.">
        <title>Complete genome sequence of Corynebacterium casei LMG S-19264T (=DSM 44701T), isolated from a smear-ripened cheese.</title>
        <authorList>
            <consortium name="US DOE Joint Genome Institute (JGI-PGF)"/>
            <person name="Walter F."/>
            <person name="Albersmeier A."/>
            <person name="Kalinowski J."/>
            <person name="Ruckert C."/>
        </authorList>
    </citation>
    <scope>NUCLEOTIDE SEQUENCE</scope>
    <source>
        <strain evidence="10">CGMCC 1.15725</strain>
    </source>
</reference>
<keyword evidence="2" id="KW-0902">Two-component regulatory system</keyword>
<dbReference type="Gene3D" id="6.10.250.690">
    <property type="match status" value="1"/>
</dbReference>
<dbReference type="InterPro" id="IPR039420">
    <property type="entry name" value="WalR-like"/>
</dbReference>
<dbReference type="RefSeq" id="WP_189051594.1">
    <property type="nucleotide sequence ID" value="NZ_BMJQ01000019.1"/>
</dbReference>
<keyword evidence="4 7" id="KW-0238">DNA-binding</keyword>
<dbReference type="InterPro" id="IPR001789">
    <property type="entry name" value="Sig_transdc_resp-reg_receiver"/>
</dbReference>
<dbReference type="EMBL" id="BMJQ01000019">
    <property type="protein sequence ID" value="GGF43337.1"/>
    <property type="molecule type" value="Genomic_DNA"/>
</dbReference>
<dbReference type="PROSITE" id="PS51755">
    <property type="entry name" value="OMPR_PHOB"/>
    <property type="match status" value="1"/>
</dbReference>
<dbReference type="PANTHER" id="PTHR48111">
    <property type="entry name" value="REGULATOR OF RPOS"/>
    <property type="match status" value="1"/>
</dbReference>
<dbReference type="SUPFAM" id="SSF52172">
    <property type="entry name" value="CheY-like"/>
    <property type="match status" value="1"/>
</dbReference>
<dbReference type="PANTHER" id="PTHR48111:SF76">
    <property type="entry name" value="TWO-COMPONENT RESPONSE REGULATOR"/>
    <property type="match status" value="1"/>
</dbReference>
<dbReference type="SMART" id="SM00448">
    <property type="entry name" value="REC"/>
    <property type="match status" value="1"/>
</dbReference>
<feature type="domain" description="OmpR/PhoB-type" evidence="9">
    <location>
        <begin position="125"/>
        <end position="223"/>
    </location>
</feature>
<evidence type="ECO:0000259" key="9">
    <source>
        <dbReference type="PROSITE" id="PS51755"/>
    </source>
</evidence>
<feature type="DNA-binding region" description="OmpR/PhoB-type" evidence="7">
    <location>
        <begin position="125"/>
        <end position="223"/>
    </location>
</feature>
<gene>
    <name evidence="10" type="ORF">GCM10011611_57240</name>
</gene>
<dbReference type="InterPro" id="IPR001867">
    <property type="entry name" value="OmpR/PhoB-type_DNA-bd"/>
</dbReference>
<sequence length="225" mass="25073">MKILLIEDDAETADHLAEGLVDEGHDVAVAPDGRKGLMRAVDEAWDLMIVDRMLPGLDGLGLVKMLRGGGIETPILFLTTMSGIEDRVQGLNAGGDDYLVKPFAFPELAARVLALGRRPRSQPASTMLRVGDLEMDLLGRQVRRGPHEIGLQPREFRLLEYLMRHAGQTVTRTMLLANVWDYHFDPRTNVVESHISRLRGKVDKGFRDELIHTVRGEGYCLRAPA</sequence>
<dbReference type="Pfam" id="PF00072">
    <property type="entry name" value="Response_reg"/>
    <property type="match status" value="1"/>
</dbReference>
<dbReference type="FunFam" id="1.10.10.10:FF:000005">
    <property type="entry name" value="Two-component system response regulator"/>
    <property type="match status" value="1"/>
</dbReference>
<dbReference type="GO" id="GO:0005829">
    <property type="term" value="C:cytosol"/>
    <property type="evidence" value="ECO:0007669"/>
    <property type="project" value="TreeGrafter"/>
</dbReference>
<dbReference type="GO" id="GO:0000156">
    <property type="term" value="F:phosphorelay response regulator activity"/>
    <property type="evidence" value="ECO:0007669"/>
    <property type="project" value="TreeGrafter"/>
</dbReference>
<evidence type="ECO:0000256" key="6">
    <source>
        <dbReference type="PROSITE-ProRule" id="PRU00169"/>
    </source>
</evidence>
<evidence type="ECO:0000256" key="2">
    <source>
        <dbReference type="ARBA" id="ARBA00023012"/>
    </source>
</evidence>
<evidence type="ECO:0000313" key="11">
    <source>
        <dbReference type="Proteomes" id="UP000646365"/>
    </source>
</evidence>
<keyword evidence="3" id="KW-0805">Transcription regulation</keyword>
<dbReference type="InterPro" id="IPR011006">
    <property type="entry name" value="CheY-like_superfamily"/>
</dbReference>
<name>A0A8J2YYW7_9PROT</name>
<protein>
    <submittedName>
        <fullName evidence="10">DNA-binding response regulator</fullName>
    </submittedName>
</protein>
<dbReference type="Proteomes" id="UP000646365">
    <property type="component" value="Unassembled WGS sequence"/>
</dbReference>